<reference evidence="2" key="1">
    <citation type="submission" date="2016-03" db="EMBL/GenBank/DDBJ databases">
        <title>Microsymbionts genomes from the relict species Vavilovia formosa.</title>
        <authorList>
            <person name="Chirak E."/>
            <person name="Kimeklis A."/>
            <person name="Kopat V."/>
            <person name="Andronov E."/>
        </authorList>
    </citation>
    <scope>NUCLEOTIDE SEQUENCE [LARGE SCALE GENOMIC DNA]</scope>
    <source>
        <strain evidence="2">Vaf12</strain>
    </source>
</reference>
<comment type="caution">
    <text evidence="2">The sequence shown here is derived from an EMBL/GenBank/DDBJ whole genome shotgun (WGS) entry which is preliminary data.</text>
</comment>
<feature type="region of interest" description="Disordered" evidence="1">
    <location>
        <begin position="269"/>
        <end position="308"/>
    </location>
</feature>
<evidence type="ECO:0000256" key="1">
    <source>
        <dbReference type="SAM" id="MobiDB-lite"/>
    </source>
</evidence>
<accession>A0A154IH14</accession>
<protein>
    <submittedName>
        <fullName evidence="2">Uncharacterized protein</fullName>
    </submittedName>
</protein>
<proteinExistence type="predicted"/>
<gene>
    <name evidence="2" type="ORF">A4A59_20845</name>
</gene>
<dbReference type="EMBL" id="LVYU01000099">
    <property type="protein sequence ID" value="KZA99873.1"/>
    <property type="molecule type" value="Genomic_DNA"/>
</dbReference>
<organism evidence="2">
    <name type="scientific">Rhizobium leguminosarum</name>
    <dbReference type="NCBI Taxonomy" id="384"/>
    <lineage>
        <taxon>Bacteria</taxon>
        <taxon>Pseudomonadati</taxon>
        <taxon>Pseudomonadota</taxon>
        <taxon>Alphaproteobacteria</taxon>
        <taxon>Hyphomicrobiales</taxon>
        <taxon>Rhizobiaceae</taxon>
        <taxon>Rhizobium/Agrobacterium group</taxon>
        <taxon>Rhizobium</taxon>
    </lineage>
</organism>
<name>A0A154IH14_RHILE</name>
<sequence>MTSNVLPLLRVIANGRYLRERDKQTCLKFAVVATPEFVEGAAAFDALAFDSWPVQITTRLREGSEWPFKNGLQLYFRRISAESISPDIAGPKWIALPLQLTAPKAYADKNAWGAIDALWKKTLVPPDLLQSLARDIKNSLDNKKQTSDLRPSYDSKVKLNSEGAIPTQPYDAATADVIRGVLPIRQSDFAIEEQGERAARILAKQLRGPRAVLEDIEPGDMDYQKKFEEAVRDTQAERAATEKLFRDIINGDKPSDDSLVTPAASLVPQKASVAQDENATSEHRSLRRATHEYGTWRQQRTPPETDSQKKALDRLRGIFYAIQGDPTLSRLFGLTFDFEVEESVFRASLKDQDSTSIDVHLAVAPAAASSSKPVATAARLNPMGFWPVSAFEALVFRNGENYRLLSLPQLVEQSNGLWKMGASFGTGRAADRYDLTSLDLRRSVSSKSRDRDLGEAQTTCGFTILDRGRAAQVARDLALTRLQTGDKETTPPEIVVLHAEELTIGRHVDVAAAKGGTDVAKLKWRSLLRRYVDFDFGQDDKTLEKIVSELVAVHTSKRVLEEISFQVAARLMPMATEDASTYEVITEEAIFLWDGTPGGVLTDGPKSQEQPDDMLPFARALDLPGKEAAGQDLRPAPLRFGYPYVFRFRSMFLGGGSPDPNDATMNENIGDDEILPKGVVGKARPRRFLRHEKIAAPTLALPARLAVERISRRMGYEQADQAIVRSWNDEPSNMEPISSTDPIKGEYVAGSTRALPNVTTRVFIPPEVPFELVVRHSKLEETQNVTALRRGGLRDVAYTPKRPPKEVMPGETKLKPSGFPVAITTIKDTFDPEGAAYRRLVAAADSTERGIPLFQPGGKNTTKDGEDGYLPDPAISNYSIRARIRGSDRYLSDDLLVSIYDKKAYPHVLPLAIVVSKAGKGARDLRPSHPDSITEIATHSGPRWMTSSGTFHKTQQASSTQVQHVSIALFPGEDFDLEVACLPEPQMLKQRFAVVETTALQLASAGNNAADLVQLTDICGDIVVDACKVTGMSQPLTGIGGADVPDDNTLGQIATNMIDAVRKRWPIEEIAAVTKLRVCHAVNKPMMASWHEGPVNTFRRSEVYPCEQIINPELKDDDGAHGVLLAATVDVDLSLVGSFVVIAETVGADGSKLDDPARGRSMISKRSGRWPKLTTSDGKQAYVSPRDVVGFDVGADGAVTLPTQQITLLSVGNLPTHGAVGELIAHVQDPKTRLCKIPPPEELPNTVEPVGEHPGAPVFGAPVGRKTSIALAPLFVSGSTAPISQRLAMQSGALDVIKLTRSLKAEKPYIFKDTLARKLKLSLISVCRHASAFETAPDYGGAAEQLLYRRQPLRRSEQSILNTAAAEVWVNSSARPATPELRRPEPSFVFGRGLATDAAGAITHSVTRQALTRLYFGRSWFSSGEGERIGIVLWPPKYRDLSTIGVDRDRIKFGERELDLKNFEDRDLGAGGSFVTRWGGDPIRRDPSPQMGNFIPPTAFEDFTKLDTGPHKPRYEETVEMPIPRASPPQTDEEANSKPDSKPPYEFLQVSLLTYEPCFDLDREEWFVDIDLKPIRASEPFVRFGLVRFQKQSINSDIMVSEPVTTMMQLLPQRNVALIDRGLSEDEARMFELVVRGMGSLDIEDLRPESLPGGDTDQWVKNFDLLRMPKIRLAVFHEVGSGSTLVRTPCSLEELEADEFGQTVLGEAEIENDELVWKHEFELPPTLLRDLGPGRFVAYVEEIDLRMPASYHTEPIDFSTMFSPATFETSGPRFSARVAFLETTNELLEASP</sequence>
<feature type="region of interest" description="Disordered" evidence="1">
    <location>
        <begin position="851"/>
        <end position="870"/>
    </location>
</feature>
<dbReference type="RefSeq" id="WP_062942588.1">
    <property type="nucleotide sequence ID" value="NZ_CP171847.1"/>
</dbReference>
<feature type="region of interest" description="Disordered" evidence="1">
    <location>
        <begin position="1511"/>
        <end position="1543"/>
    </location>
</feature>
<feature type="compositionally biased region" description="Polar residues" evidence="1">
    <location>
        <begin position="296"/>
        <end position="305"/>
    </location>
</feature>
<evidence type="ECO:0000313" key="2">
    <source>
        <dbReference type="EMBL" id="KZA99873.1"/>
    </source>
</evidence>